<accession>A0A9P4TZD0</accession>
<dbReference type="EMBL" id="MU007033">
    <property type="protein sequence ID" value="KAF2431271.1"/>
    <property type="molecule type" value="Genomic_DNA"/>
</dbReference>
<organism evidence="2 3">
    <name type="scientific">Tothia fuscella</name>
    <dbReference type="NCBI Taxonomy" id="1048955"/>
    <lineage>
        <taxon>Eukaryota</taxon>
        <taxon>Fungi</taxon>
        <taxon>Dikarya</taxon>
        <taxon>Ascomycota</taxon>
        <taxon>Pezizomycotina</taxon>
        <taxon>Dothideomycetes</taxon>
        <taxon>Pleosporomycetidae</taxon>
        <taxon>Venturiales</taxon>
        <taxon>Cylindrosympodiaceae</taxon>
        <taxon>Tothia</taxon>
    </lineage>
</organism>
<dbReference type="Gene3D" id="3.30.70.100">
    <property type="match status" value="1"/>
</dbReference>
<proteinExistence type="predicted"/>
<name>A0A9P4TZD0_9PEZI</name>
<dbReference type="AlphaFoldDB" id="A0A9P4TZD0"/>
<dbReference type="SUPFAM" id="SSF54909">
    <property type="entry name" value="Dimeric alpha+beta barrel"/>
    <property type="match status" value="2"/>
</dbReference>
<comment type="caution">
    <text evidence="2">The sequence shown here is derived from an EMBL/GenBank/DDBJ whole genome shotgun (WGS) entry which is preliminary data.</text>
</comment>
<protein>
    <recommendedName>
        <fullName evidence="1">ABM domain-containing protein</fullName>
    </recommendedName>
</protein>
<dbReference type="OrthoDB" id="4520428at2759"/>
<dbReference type="InterPro" id="IPR007138">
    <property type="entry name" value="ABM_dom"/>
</dbReference>
<feature type="domain" description="ABM" evidence="1">
    <location>
        <begin position="118"/>
        <end position="208"/>
    </location>
</feature>
<sequence>MGLILLVGRLPASSKAARDKLIAGLGKIADYAKNNDPETTKHATHVLQDESDETTVWAIEEYTSQEACDAHMKWPPVLDFLQMCTDQPDLLAGAPEIWHSEQKNSFTRPELLKKENPFVLLAKLSYHPDRFAEGLEGWKPVVAHGEKNEPGVLAYSVGKDVEHENRLTLVEAYESEKYLKNVHFKSKPVQKKLHEEDELRSTEPEVVCLRQVAGYWYK</sequence>
<dbReference type="Proteomes" id="UP000800235">
    <property type="component" value="Unassembled WGS sequence"/>
</dbReference>
<reference evidence="2" key="1">
    <citation type="journal article" date="2020" name="Stud. Mycol.">
        <title>101 Dothideomycetes genomes: a test case for predicting lifestyles and emergence of pathogens.</title>
        <authorList>
            <person name="Haridas S."/>
            <person name="Albert R."/>
            <person name="Binder M."/>
            <person name="Bloem J."/>
            <person name="Labutti K."/>
            <person name="Salamov A."/>
            <person name="Andreopoulos B."/>
            <person name="Baker S."/>
            <person name="Barry K."/>
            <person name="Bills G."/>
            <person name="Bluhm B."/>
            <person name="Cannon C."/>
            <person name="Castanera R."/>
            <person name="Culley D."/>
            <person name="Daum C."/>
            <person name="Ezra D."/>
            <person name="Gonzalez J."/>
            <person name="Henrissat B."/>
            <person name="Kuo A."/>
            <person name="Liang C."/>
            <person name="Lipzen A."/>
            <person name="Lutzoni F."/>
            <person name="Magnuson J."/>
            <person name="Mondo S."/>
            <person name="Nolan M."/>
            <person name="Ohm R."/>
            <person name="Pangilinan J."/>
            <person name="Park H.-J."/>
            <person name="Ramirez L."/>
            <person name="Alfaro M."/>
            <person name="Sun H."/>
            <person name="Tritt A."/>
            <person name="Yoshinaga Y."/>
            <person name="Zwiers L.-H."/>
            <person name="Turgeon B."/>
            <person name="Goodwin S."/>
            <person name="Spatafora J."/>
            <person name="Crous P."/>
            <person name="Grigoriev I."/>
        </authorList>
    </citation>
    <scope>NUCLEOTIDE SEQUENCE</scope>
    <source>
        <strain evidence="2">CBS 130266</strain>
    </source>
</reference>
<dbReference type="Pfam" id="PF03992">
    <property type="entry name" value="ABM"/>
    <property type="match status" value="2"/>
</dbReference>
<dbReference type="PANTHER" id="PTHR40624">
    <property type="entry name" value="BIOSYNTHESIS MONOOXYGENASE, PUTATIVE (AFU_ORTHOLOGUE AFUA_1G12025)-RELATED"/>
    <property type="match status" value="1"/>
</dbReference>
<dbReference type="InterPro" id="IPR011008">
    <property type="entry name" value="Dimeric_a/b-barrel"/>
</dbReference>
<gene>
    <name evidence="2" type="ORF">EJ08DRAFT_696657</name>
</gene>
<evidence type="ECO:0000313" key="2">
    <source>
        <dbReference type="EMBL" id="KAF2431271.1"/>
    </source>
</evidence>
<evidence type="ECO:0000259" key="1">
    <source>
        <dbReference type="PROSITE" id="PS51725"/>
    </source>
</evidence>
<evidence type="ECO:0000313" key="3">
    <source>
        <dbReference type="Proteomes" id="UP000800235"/>
    </source>
</evidence>
<dbReference type="PANTHER" id="PTHR40624:SF1">
    <property type="entry name" value="BIOSYNTHESIS MONOOXYGENASE, PUTATIVE (AFU_ORTHOLOGUE AFUA_1G12025)-RELATED"/>
    <property type="match status" value="1"/>
</dbReference>
<dbReference type="PROSITE" id="PS51725">
    <property type="entry name" value="ABM"/>
    <property type="match status" value="1"/>
</dbReference>
<keyword evidence="3" id="KW-1185">Reference proteome</keyword>